<name>A0A9D1SDG9_9BACT</name>
<feature type="non-terminal residue" evidence="1">
    <location>
        <position position="1"/>
    </location>
</feature>
<organism evidence="1 2">
    <name type="scientific">Candidatus Gallibacteroides avistercoris</name>
    <dbReference type="NCBI Taxonomy" id="2840833"/>
    <lineage>
        <taxon>Bacteria</taxon>
        <taxon>Pseudomonadati</taxon>
        <taxon>Bacteroidota</taxon>
        <taxon>Bacteroidia</taxon>
        <taxon>Bacteroidales</taxon>
        <taxon>Bacteroidaceae</taxon>
        <taxon>Bacteroidaceae incertae sedis</taxon>
        <taxon>Candidatus Gallibacteroides</taxon>
    </lineage>
</organism>
<dbReference type="AlphaFoldDB" id="A0A9D1SDG9"/>
<reference evidence="1" key="2">
    <citation type="journal article" date="2021" name="PeerJ">
        <title>Extensive microbial diversity within the chicken gut microbiome revealed by metagenomics and culture.</title>
        <authorList>
            <person name="Gilroy R."/>
            <person name="Ravi A."/>
            <person name="Getino M."/>
            <person name="Pursley I."/>
            <person name="Horton D.L."/>
            <person name="Alikhan N.F."/>
            <person name="Baker D."/>
            <person name="Gharbi K."/>
            <person name="Hall N."/>
            <person name="Watson M."/>
            <person name="Adriaenssens E.M."/>
            <person name="Foster-Nyarko E."/>
            <person name="Jarju S."/>
            <person name="Secka A."/>
            <person name="Antonio M."/>
            <person name="Oren A."/>
            <person name="Chaudhuri R.R."/>
            <person name="La Ragione R."/>
            <person name="Hildebrand F."/>
            <person name="Pallen M.J."/>
        </authorList>
    </citation>
    <scope>NUCLEOTIDE SEQUENCE</scope>
    <source>
        <strain evidence="1">CHK158-818</strain>
    </source>
</reference>
<dbReference type="Proteomes" id="UP000824112">
    <property type="component" value="Unassembled WGS sequence"/>
</dbReference>
<sequence>TVKLSDIIPTLLTVPAPNSDDVSVTDISRIVFVASGDNSGEFYCVKGGVSGSVSADTFLRANFLTWQPQILKTFVNAPIFIRYASLGNYLLKVKAYFHDGSNETKTIYNCIENKIYTFNVSFQVIAGKFGRTPSYFDIWVSDSTGEKVSFIQRYALSNYGANDDLFLFENTLGGIDTICFSGVKKEETEVETLSSMQGDDLSIDYDIDFSRAYTKNIGYFPIKILRGWVSEFFRSTQRYHVTEKGIEPIVVSNSNIASEKYVPSSYSFTFAYSKKENYLNFPRLESPPEVVDIIDPDHTVFSLAPRLYEFPLADVGADPLIPVQHPFTDTWRYLPISAITRLENEGGGGSDIDIIKTGDTTPPTENNVFSALRSLGQFHPKGGNESLDFVSKNNTISGDLKVGNNTQIGGNVSVGGTTTTLNAIVQRLATIYDLDVTHVATLFNTVIKNQLSSENFISGFTGEGMKLWKAINGDWNLEIDNLTARKAFYVFELILQKIRSINGALAITQGNGTIKSVSETTGDPAYYVCEIDGDMTFEAGDFVRCQVFSASRLKYYWVKVYQISSNSIYLLKSDFSTDIPESGDEIVQIGNDTNTARQSVLYLSASEDGKPRFSVLDGVNSPSFVGKTKAVLGYIGDIIDSNFPAEHQPSGYGLYCQNAFLSGIFVLSNGKSIEDEIGNINTQIIAIPGLISSSVTEEVSKIEIGGRNLVLKSDQIFTARINTKTYDMSKTWLSLKGKTVAISFDYSYTGATTDSSNRRLWFEQALDTDTGTSYALSVGILLPITSTPISGSGRYTGTAVVPSNIVNTSTTKVATLIIKMIGGSGTITNFKIEEGNKSTDWSPAPEDAKIYTDDVINNLQIGGRNLLPDSKDVSDPPYPHSIGYTAAYRNLTRTLNAGETVIFSYSGVTSNSVIGFTLYNTGEVPAETFPANTPVTLKKSYAHFRVRVSTSASFAADYMKLEVGTKATDWTPAPEDVQAELDSKVAVTVYESGITQLQTSIDSKVSQTDFNALGNRVSAVETEIVQTPNKITQAIKETSIGGDNLLPNLQQRWARGRINSGTGAIEVPSGTGWSYVRINIYCAEFFPVNGGETLVFSAPTDKSYTCFPAQYDASKKFIPVAPEQYYMRNYYNESQPDNLKILTLKPQTRYVRWQIQGSTGGESGDFYPSWFAT</sequence>
<evidence type="ECO:0000313" key="1">
    <source>
        <dbReference type="EMBL" id="HIU56090.1"/>
    </source>
</evidence>
<proteinExistence type="predicted"/>
<feature type="non-terminal residue" evidence="1">
    <location>
        <position position="1173"/>
    </location>
</feature>
<evidence type="ECO:0000313" key="2">
    <source>
        <dbReference type="Proteomes" id="UP000824112"/>
    </source>
</evidence>
<comment type="caution">
    <text evidence="1">The sequence shown here is derived from an EMBL/GenBank/DDBJ whole genome shotgun (WGS) entry which is preliminary data.</text>
</comment>
<accession>A0A9D1SDG9</accession>
<protein>
    <recommendedName>
        <fullName evidence="3">Tip attachment protein J domain-containing protein</fullName>
    </recommendedName>
</protein>
<evidence type="ECO:0008006" key="3">
    <source>
        <dbReference type="Google" id="ProtNLM"/>
    </source>
</evidence>
<dbReference type="EMBL" id="DVNA01000228">
    <property type="protein sequence ID" value="HIU56090.1"/>
    <property type="molecule type" value="Genomic_DNA"/>
</dbReference>
<reference evidence="1" key="1">
    <citation type="submission" date="2020-10" db="EMBL/GenBank/DDBJ databases">
        <authorList>
            <person name="Gilroy R."/>
        </authorList>
    </citation>
    <scope>NUCLEOTIDE SEQUENCE</scope>
    <source>
        <strain evidence="1">CHK158-818</strain>
    </source>
</reference>
<gene>
    <name evidence="1" type="ORF">IAB03_09840</name>
</gene>